<dbReference type="Pfam" id="PF08843">
    <property type="entry name" value="AbiEii"/>
    <property type="match status" value="1"/>
</dbReference>
<evidence type="ECO:0000313" key="1">
    <source>
        <dbReference type="EMBL" id="WNM19487.1"/>
    </source>
</evidence>
<protein>
    <submittedName>
        <fullName evidence="1">Nucleotidyl transferase AbiEii/AbiGii toxin family protein</fullName>
    </submittedName>
</protein>
<dbReference type="EMBL" id="CP134878">
    <property type="protein sequence ID" value="WNM19487.1"/>
    <property type="molecule type" value="Genomic_DNA"/>
</dbReference>
<accession>A0AA96EYQ4</accession>
<name>A0AA96EYQ4_9FLAO</name>
<reference evidence="1" key="1">
    <citation type="submission" date="2023-09" db="EMBL/GenBank/DDBJ databases">
        <title>Flavobacterium sp. a novel bacteria isolate from Pepper rhizosphere.</title>
        <authorList>
            <person name="Peng Y."/>
            <person name="Lee J."/>
        </authorList>
    </citation>
    <scope>NUCLEOTIDE SEQUENCE</scope>
    <source>
        <strain evidence="1">PMR2A8</strain>
    </source>
</reference>
<dbReference type="GO" id="GO:0016740">
    <property type="term" value="F:transferase activity"/>
    <property type="evidence" value="ECO:0007669"/>
    <property type="project" value="UniProtKB-KW"/>
</dbReference>
<dbReference type="InterPro" id="IPR014942">
    <property type="entry name" value="AbiEii"/>
</dbReference>
<organism evidence="1">
    <name type="scientific">Flavobacterium capsici</name>
    <dbReference type="NCBI Taxonomy" id="3075618"/>
    <lineage>
        <taxon>Bacteria</taxon>
        <taxon>Pseudomonadati</taxon>
        <taxon>Bacteroidota</taxon>
        <taxon>Flavobacteriia</taxon>
        <taxon>Flavobacteriales</taxon>
        <taxon>Flavobacteriaceae</taxon>
        <taxon>Flavobacterium</taxon>
    </lineage>
</organism>
<sequence>MVFVGGAVISLYTDDAAAEEIRPTSDIDMTINLANYAEWAQMQERLAELEFYPDPEGHAICSYKYKGIAIDIMPAEDSSIGVSNKWYKPGFKYLQQTQLEDGTAINMLPSPYFLATKLEAFKDRGQNDFYGSHDYEDIIYLLDNRTTIVEEILAADEDVRQYIKDELTAIKNHPQADEILAMHIHPLIREERFKMLMVKIERITDSNNNNNLIDSEKNILSFSDEEVVSLKDAIKYFRAREGSFSGDDPLLKVLEKLNNKKLSLNVFTEDEIKLLLKVINENIEFIHKYEGYNVLSQEESIIRKQQILESLYQLRKKVIKP</sequence>
<gene>
    <name evidence="1" type="ORF">RN608_02110</name>
</gene>
<dbReference type="AlphaFoldDB" id="A0AA96EYQ4"/>
<dbReference type="RefSeq" id="WP_313324379.1">
    <property type="nucleotide sequence ID" value="NZ_CP134878.1"/>
</dbReference>
<keyword evidence="1" id="KW-0808">Transferase</keyword>
<proteinExistence type="predicted"/>